<dbReference type="EMBL" id="QRBF01000001">
    <property type="protein sequence ID" value="RDS86879.1"/>
    <property type="molecule type" value="Genomic_DNA"/>
</dbReference>
<dbReference type="OrthoDB" id="9990183at2"/>
<protein>
    <submittedName>
        <fullName evidence="1">Capsid protein</fullName>
    </submittedName>
</protein>
<reference evidence="1 2" key="1">
    <citation type="submission" date="2018-07" db="EMBL/GenBank/DDBJ databases">
        <title>Dyella monticola sp. nov. and Dyella psychrodurans sp. nov. isolated from monsoon evergreen broad-leaved forest soil of Dinghu Mountain, China.</title>
        <authorList>
            <person name="Gao Z."/>
            <person name="Qiu L."/>
        </authorList>
    </citation>
    <scope>NUCLEOTIDE SEQUENCE [LARGE SCALE GENOMIC DNA]</scope>
    <source>
        <strain evidence="1 2">4MSK11</strain>
    </source>
</reference>
<dbReference type="AlphaFoldDB" id="A0A370XET0"/>
<organism evidence="1 2">
    <name type="scientific">Dyella psychrodurans</name>
    <dbReference type="NCBI Taxonomy" id="1927960"/>
    <lineage>
        <taxon>Bacteria</taxon>
        <taxon>Pseudomonadati</taxon>
        <taxon>Pseudomonadota</taxon>
        <taxon>Gammaproteobacteria</taxon>
        <taxon>Lysobacterales</taxon>
        <taxon>Rhodanobacteraceae</taxon>
        <taxon>Dyella</taxon>
    </lineage>
</organism>
<keyword evidence="2" id="KW-1185">Reference proteome</keyword>
<dbReference type="Pfam" id="PF25631">
    <property type="entry name" value="Inovirus_capsid"/>
    <property type="match status" value="1"/>
</dbReference>
<accession>A0A370XET0</accession>
<name>A0A370XET0_9GAMM</name>
<gene>
    <name evidence="1" type="ORF">DWU99_02290</name>
</gene>
<dbReference type="InterPro" id="IPR057886">
    <property type="entry name" value="Inovirus_capsid"/>
</dbReference>
<evidence type="ECO:0000313" key="2">
    <source>
        <dbReference type="Proteomes" id="UP000255334"/>
    </source>
</evidence>
<proteinExistence type="predicted"/>
<sequence>MANVFSGLDTTDVISALVGAAAIKVGPGFAKWAANKVASFFR</sequence>
<comment type="caution">
    <text evidence="1">The sequence shown here is derived from an EMBL/GenBank/DDBJ whole genome shotgun (WGS) entry which is preliminary data.</text>
</comment>
<dbReference type="Proteomes" id="UP000255334">
    <property type="component" value="Unassembled WGS sequence"/>
</dbReference>
<evidence type="ECO:0000313" key="1">
    <source>
        <dbReference type="EMBL" id="RDS86879.1"/>
    </source>
</evidence>